<dbReference type="RefSeq" id="WP_185674169.1">
    <property type="nucleotide sequence ID" value="NZ_JACHVB010000012.1"/>
</dbReference>
<dbReference type="Gene3D" id="3.30.360.10">
    <property type="entry name" value="Dihydrodipicolinate Reductase, domain 2"/>
    <property type="match status" value="1"/>
</dbReference>
<dbReference type="PANTHER" id="PTHR43377">
    <property type="entry name" value="BILIVERDIN REDUCTASE A"/>
    <property type="match status" value="1"/>
</dbReference>
<dbReference type="EMBL" id="JACHVB010000012">
    <property type="protein sequence ID" value="MBC2593177.1"/>
    <property type="molecule type" value="Genomic_DNA"/>
</dbReference>
<dbReference type="GO" id="GO:0000166">
    <property type="term" value="F:nucleotide binding"/>
    <property type="evidence" value="ECO:0007669"/>
    <property type="project" value="InterPro"/>
</dbReference>
<dbReference type="SUPFAM" id="SSF51735">
    <property type="entry name" value="NAD(P)-binding Rossmann-fold domains"/>
    <property type="match status" value="1"/>
</dbReference>
<dbReference type="AlphaFoldDB" id="A0A842HC34"/>
<dbReference type="InterPro" id="IPR051450">
    <property type="entry name" value="Gfo/Idh/MocA_Oxidoreductases"/>
</dbReference>
<protein>
    <submittedName>
        <fullName evidence="3">Gfo/Idh/MocA family oxidoreductase</fullName>
    </submittedName>
</protein>
<sequence length="341" mass="36480">MKKSVIVGMGFMGAMHAQIYAQLENATLVGVVDFKGAAAKEKLDGLGMPGVPVFATVEEAFEALDFDVLDICLPTDLHLEFALKGIAAGKAVFCEKPLALSTEDAERISTAAAEAGVPFQVGQCIRFWPEYQALREFHASGQGGKLLSLTMQRRSARPTYAEGDWLNQEIRSKGAAFDLHIHDTDFVLALLGEPRAVTSHGHFDASGPSHIFTHYAYDGPVVYAEGGWNYPDTWGFQMAFQALYENATIDYDSGAQPTLSITVPGTPKAALPFASAGQRESSFKGGNLSDLGGYYKELEAFIHCLENGSAITDATAGQATASVRVALAEIESARSGQTVSL</sequence>
<keyword evidence="4" id="KW-1185">Reference proteome</keyword>
<feature type="domain" description="GFO/IDH/MocA-like oxidoreductase" evidence="2">
    <location>
        <begin position="131"/>
        <end position="204"/>
    </location>
</feature>
<dbReference type="Gene3D" id="3.40.50.720">
    <property type="entry name" value="NAD(P)-binding Rossmann-like Domain"/>
    <property type="match status" value="1"/>
</dbReference>
<evidence type="ECO:0000259" key="1">
    <source>
        <dbReference type="Pfam" id="PF01408"/>
    </source>
</evidence>
<organism evidence="3 4">
    <name type="scientific">Ruficoccus amylovorans</name>
    <dbReference type="NCBI Taxonomy" id="1804625"/>
    <lineage>
        <taxon>Bacteria</taxon>
        <taxon>Pseudomonadati</taxon>
        <taxon>Verrucomicrobiota</taxon>
        <taxon>Opitutia</taxon>
        <taxon>Puniceicoccales</taxon>
        <taxon>Cerasicoccaceae</taxon>
        <taxon>Ruficoccus</taxon>
    </lineage>
</organism>
<comment type="caution">
    <text evidence="3">The sequence shown here is derived from an EMBL/GenBank/DDBJ whole genome shotgun (WGS) entry which is preliminary data.</text>
</comment>
<dbReference type="InterPro" id="IPR000683">
    <property type="entry name" value="Gfo/Idh/MocA-like_OxRdtase_N"/>
</dbReference>
<dbReference type="SUPFAM" id="SSF55347">
    <property type="entry name" value="Glyceraldehyde-3-phosphate dehydrogenase-like, C-terminal domain"/>
    <property type="match status" value="1"/>
</dbReference>
<reference evidence="3 4" key="1">
    <citation type="submission" date="2020-07" db="EMBL/GenBank/DDBJ databases">
        <authorList>
            <person name="Feng X."/>
        </authorList>
    </citation>
    <scope>NUCLEOTIDE SEQUENCE [LARGE SCALE GENOMIC DNA]</scope>
    <source>
        <strain evidence="3 4">JCM31066</strain>
    </source>
</reference>
<dbReference type="Pfam" id="PF22725">
    <property type="entry name" value="GFO_IDH_MocA_C3"/>
    <property type="match status" value="1"/>
</dbReference>
<dbReference type="InterPro" id="IPR036291">
    <property type="entry name" value="NAD(P)-bd_dom_sf"/>
</dbReference>
<evidence type="ECO:0000313" key="3">
    <source>
        <dbReference type="EMBL" id="MBC2593177.1"/>
    </source>
</evidence>
<evidence type="ECO:0000259" key="2">
    <source>
        <dbReference type="Pfam" id="PF22725"/>
    </source>
</evidence>
<evidence type="ECO:0000313" key="4">
    <source>
        <dbReference type="Proteomes" id="UP000546464"/>
    </source>
</evidence>
<dbReference type="InterPro" id="IPR055170">
    <property type="entry name" value="GFO_IDH_MocA-like_dom"/>
</dbReference>
<dbReference type="PANTHER" id="PTHR43377:SF1">
    <property type="entry name" value="BILIVERDIN REDUCTASE A"/>
    <property type="match status" value="1"/>
</dbReference>
<dbReference type="Pfam" id="PF01408">
    <property type="entry name" value="GFO_IDH_MocA"/>
    <property type="match status" value="1"/>
</dbReference>
<dbReference type="Proteomes" id="UP000546464">
    <property type="component" value="Unassembled WGS sequence"/>
</dbReference>
<accession>A0A842HC34</accession>
<feature type="domain" description="Gfo/Idh/MocA-like oxidoreductase N-terminal" evidence="1">
    <location>
        <begin position="3"/>
        <end position="122"/>
    </location>
</feature>
<proteinExistence type="predicted"/>
<name>A0A842HC34_9BACT</name>
<gene>
    <name evidence="3" type="ORF">H5P28_02780</name>
</gene>